<dbReference type="AlphaFoldDB" id="A0A1I4G2G7"/>
<evidence type="ECO:0000313" key="4">
    <source>
        <dbReference type="Proteomes" id="UP000199152"/>
    </source>
</evidence>
<dbReference type="Gene3D" id="3.30.70.100">
    <property type="match status" value="1"/>
</dbReference>
<proteinExistence type="predicted"/>
<feature type="transmembrane region" description="Helical" evidence="1">
    <location>
        <begin position="167"/>
        <end position="185"/>
    </location>
</feature>
<dbReference type="OrthoDB" id="1494254at2"/>
<dbReference type="Proteomes" id="UP000199152">
    <property type="component" value="Unassembled WGS sequence"/>
</dbReference>
<dbReference type="EMBL" id="FOSW01000008">
    <property type="protein sequence ID" value="SFL24234.1"/>
    <property type="molecule type" value="Genomic_DNA"/>
</dbReference>
<protein>
    <recommendedName>
        <fullName evidence="2">ABM domain-containing protein</fullName>
    </recommendedName>
</protein>
<dbReference type="InterPro" id="IPR011008">
    <property type="entry name" value="Dimeric_a/b-barrel"/>
</dbReference>
<feature type="domain" description="ABM" evidence="2">
    <location>
        <begin position="20"/>
        <end position="95"/>
    </location>
</feature>
<sequence>MAGAGDESAERGRGAVRDDPVTAVFSWRAAPGREEEFADWAQEAHAATARFRGHLGATVIHEDGSRDFHLIHQFAHQSDLQRWLDSEERARWVERGAALADARTAVQQRTGLETWFHVPSHPTAMMRPPPRWKMWLVSLLAIYPLVLAFQTFVVPRTESLPLPVRSALFPLVLLTLMTYVVMPVVTRGLRRWL</sequence>
<keyword evidence="1" id="KW-0472">Membrane</keyword>
<feature type="transmembrane region" description="Helical" evidence="1">
    <location>
        <begin position="135"/>
        <end position="155"/>
    </location>
</feature>
<keyword evidence="4" id="KW-1185">Reference proteome</keyword>
<dbReference type="STRING" id="504800.SAMN04488085_108121"/>
<dbReference type="SUPFAM" id="SSF54909">
    <property type="entry name" value="Dimeric alpha+beta barrel"/>
    <property type="match status" value="1"/>
</dbReference>
<evidence type="ECO:0000313" key="3">
    <source>
        <dbReference type="EMBL" id="SFL24234.1"/>
    </source>
</evidence>
<keyword evidence="1" id="KW-0812">Transmembrane</keyword>
<dbReference type="InterPro" id="IPR007138">
    <property type="entry name" value="ABM_dom"/>
</dbReference>
<gene>
    <name evidence="3" type="ORF">SAMN04488085_108121</name>
</gene>
<dbReference type="PANTHER" id="PTHR40057:SF1">
    <property type="entry name" value="SLR1162 PROTEIN"/>
    <property type="match status" value="1"/>
</dbReference>
<organism evidence="3 4">
    <name type="scientific">Geodermatophilus ruber</name>
    <dbReference type="NCBI Taxonomy" id="504800"/>
    <lineage>
        <taxon>Bacteria</taxon>
        <taxon>Bacillati</taxon>
        <taxon>Actinomycetota</taxon>
        <taxon>Actinomycetes</taxon>
        <taxon>Geodermatophilales</taxon>
        <taxon>Geodermatophilaceae</taxon>
        <taxon>Geodermatophilus</taxon>
    </lineage>
</organism>
<dbReference type="RefSeq" id="WP_091325687.1">
    <property type="nucleotide sequence ID" value="NZ_FOSW01000008.1"/>
</dbReference>
<evidence type="ECO:0000256" key="1">
    <source>
        <dbReference type="SAM" id="Phobius"/>
    </source>
</evidence>
<dbReference type="InParanoid" id="A0A1I4G2G7"/>
<name>A0A1I4G2G7_9ACTN</name>
<dbReference type="InterPro" id="IPR038762">
    <property type="entry name" value="ABM_predict"/>
</dbReference>
<reference evidence="3 4" key="1">
    <citation type="submission" date="2016-10" db="EMBL/GenBank/DDBJ databases">
        <authorList>
            <person name="de Groot N.N."/>
        </authorList>
    </citation>
    <scope>NUCLEOTIDE SEQUENCE [LARGE SCALE GENOMIC DNA]</scope>
    <source>
        <strain evidence="3 4">DSM 45317</strain>
    </source>
</reference>
<evidence type="ECO:0000259" key="2">
    <source>
        <dbReference type="Pfam" id="PF03992"/>
    </source>
</evidence>
<dbReference type="PANTHER" id="PTHR40057">
    <property type="entry name" value="SLR1162 PROTEIN"/>
    <property type="match status" value="1"/>
</dbReference>
<accession>A0A1I4G2G7</accession>
<keyword evidence="1" id="KW-1133">Transmembrane helix</keyword>
<dbReference type="Pfam" id="PF03992">
    <property type="entry name" value="ABM"/>
    <property type="match status" value="1"/>
</dbReference>